<proteinExistence type="predicted"/>
<keyword evidence="2" id="KW-1185">Reference proteome</keyword>
<evidence type="ECO:0000313" key="1">
    <source>
        <dbReference type="EMBL" id="KAJ6840108.1"/>
    </source>
</evidence>
<dbReference type="Proteomes" id="UP001140949">
    <property type="component" value="Unassembled WGS sequence"/>
</dbReference>
<gene>
    <name evidence="1" type="ORF">M6B38_312720</name>
</gene>
<protein>
    <submittedName>
        <fullName evidence="1">Uncharacterized protein</fullName>
    </submittedName>
</protein>
<reference evidence="1" key="2">
    <citation type="submission" date="2023-04" db="EMBL/GenBank/DDBJ databases">
        <authorList>
            <person name="Bruccoleri R.E."/>
            <person name="Oakeley E.J."/>
            <person name="Faust A.-M."/>
            <person name="Dessus-Babus S."/>
            <person name="Altorfer M."/>
            <person name="Burckhardt D."/>
            <person name="Oertli M."/>
            <person name="Naumann U."/>
            <person name="Petersen F."/>
            <person name="Wong J."/>
        </authorList>
    </citation>
    <scope>NUCLEOTIDE SEQUENCE</scope>
    <source>
        <strain evidence="1">GSM-AAB239-AS_SAM_17_03QT</strain>
        <tissue evidence="1">Leaf</tissue>
    </source>
</reference>
<organism evidence="1 2">
    <name type="scientific">Iris pallida</name>
    <name type="common">Sweet iris</name>
    <dbReference type="NCBI Taxonomy" id="29817"/>
    <lineage>
        <taxon>Eukaryota</taxon>
        <taxon>Viridiplantae</taxon>
        <taxon>Streptophyta</taxon>
        <taxon>Embryophyta</taxon>
        <taxon>Tracheophyta</taxon>
        <taxon>Spermatophyta</taxon>
        <taxon>Magnoliopsida</taxon>
        <taxon>Liliopsida</taxon>
        <taxon>Asparagales</taxon>
        <taxon>Iridaceae</taxon>
        <taxon>Iridoideae</taxon>
        <taxon>Irideae</taxon>
        <taxon>Iris</taxon>
    </lineage>
</organism>
<name>A0AAX6HHD5_IRIPA</name>
<dbReference type="EMBL" id="JANAVB010009596">
    <property type="protein sequence ID" value="KAJ6840108.1"/>
    <property type="molecule type" value="Genomic_DNA"/>
</dbReference>
<accession>A0AAX6HHD5</accession>
<reference evidence="1" key="1">
    <citation type="journal article" date="2023" name="GigaByte">
        <title>Genome assembly of the bearded iris, Iris pallida Lam.</title>
        <authorList>
            <person name="Bruccoleri R.E."/>
            <person name="Oakeley E.J."/>
            <person name="Faust A.M.E."/>
            <person name="Altorfer M."/>
            <person name="Dessus-Babus S."/>
            <person name="Burckhardt D."/>
            <person name="Oertli M."/>
            <person name="Naumann U."/>
            <person name="Petersen F."/>
            <person name="Wong J."/>
        </authorList>
    </citation>
    <scope>NUCLEOTIDE SEQUENCE</scope>
    <source>
        <strain evidence="1">GSM-AAB239-AS_SAM_17_03QT</strain>
    </source>
</reference>
<evidence type="ECO:0000313" key="2">
    <source>
        <dbReference type="Proteomes" id="UP001140949"/>
    </source>
</evidence>
<comment type="caution">
    <text evidence="1">The sequence shown here is derived from an EMBL/GenBank/DDBJ whole genome shotgun (WGS) entry which is preliminary data.</text>
</comment>
<dbReference type="AlphaFoldDB" id="A0AAX6HHD5"/>
<sequence length="103" mass="11495">MDKTIFFHNVPLRIIFLSSIPLGIHTQSNNFLFPTHDSKLGSIKIGLVKLSRACKNMLKLEGSSRVCSSLTCFNLQQLQLANNSWSSSGLHGLWFTPPKCLYG</sequence>